<feature type="region of interest" description="Disordered" evidence="1">
    <location>
        <begin position="1"/>
        <end position="47"/>
    </location>
</feature>
<feature type="compositionally biased region" description="Basic and acidic residues" evidence="1">
    <location>
        <begin position="18"/>
        <end position="33"/>
    </location>
</feature>
<keyword evidence="3" id="KW-1185">Reference proteome</keyword>
<dbReference type="AlphaFoldDB" id="B9SIN9"/>
<proteinExistence type="predicted"/>
<evidence type="ECO:0000313" key="2">
    <source>
        <dbReference type="EMBL" id="EEF36552.1"/>
    </source>
</evidence>
<dbReference type="InterPro" id="IPR004158">
    <property type="entry name" value="DUF247_pln"/>
</dbReference>
<dbReference type="Proteomes" id="UP000008311">
    <property type="component" value="Unassembled WGS sequence"/>
</dbReference>
<dbReference type="PANTHER" id="PTHR31170">
    <property type="entry name" value="BNAC04G53230D PROTEIN"/>
    <property type="match status" value="1"/>
</dbReference>
<name>B9SIN9_RICCO</name>
<protein>
    <submittedName>
        <fullName evidence="2">Uncharacterized protein</fullName>
    </submittedName>
</protein>
<dbReference type="EMBL" id="EQ973975">
    <property type="protein sequence ID" value="EEF36552.1"/>
    <property type="molecule type" value="Genomic_DNA"/>
</dbReference>
<dbReference type="InParanoid" id="B9SIN9"/>
<accession>B9SIN9</accession>
<dbReference type="Pfam" id="PF03140">
    <property type="entry name" value="DUF247"/>
    <property type="match status" value="1"/>
</dbReference>
<evidence type="ECO:0000256" key="1">
    <source>
        <dbReference type="SAM" id="MobiDB-lite"/>
    </source>
</evidence>
<gene>
    <name evidence="2" type="ORF">RCOM_0824510</name>
</gene>
<reference evidence="3" key="1">
    <citation type="journal article" date="2010" name="Nat. Biotechnol.">
        <title>Draft genome sequence of the oilseed species Ricinus communis.</title>
        <authorList>
            <person name="Chan A.P."/>
            <person name="Crabtree J."/>
            <person name="Zhao Q."/>
            <person name="Lorenzi H."/>
            <person name="Orvis J."/>
            <person name="Puiu D."/>
            <person name="Melake-Berhan A."/>
            <person name="Jones K.M."/>
            <person name="Redman J."/>
            <person name="Chen G."/>
            <person name="Cahoon E.B."/>
            <person name="Gedil M."/>
            <person name="Stanke M."/>
            <person name="Haas B.J."/>
            <person name="Wortman J.R."/>
            <person name="Fraser-Liggett C.M."/>
            <person name="Ravel J."/>
            <person name="Rabinowicz P.D."/>
        </authorList>
    </citation>
    <scope>NUCLEOTIDE SEQUENCE [LARGE SCALE GENOMIC DNA]</scope>
    <source>
        <strain evidence="3">cv. Hale</strain>
    </source>
</reference>
<sequence length="104" mass="11771">MDSPKPIKQTNKRVSKPKPKDEEPKQPAGKKPEASSPSGTKESDQVSLDIDKLEEYMNEELKVLQPLSDNCCIYRVPPQLRELNEMAYTPRVVSIGPFTMARKN</sequence>
<dbReference type="PANTHER" id="PTHR31170:SF17">
    <property type="match status" value="1"/>
</dbReference>
<evidence type="ECO:0000313" key="3">
    <source>
        <dbReference type="Proteomes" id="UP000008311"/>
    </source>
</evidence>
<organism evidence="2 3">
    <name type="scientific">Ricinus communis</name>
    <name type="common">Castor bean</name>
    <dbReference type="NCBI Taxonomy" id="3988"/>
    <lineage>
        <taxon>Eukaryota</taxon>
        <taxon>Viridiplantae</taxon>
        <taxon>Streptophyta</taxon>
        <taxon>Embryophyta</taxon>
        <taxon>Tracheophyta</taxon>
        <taxon>Spermatophyta</taxon>
        <taxon>Magnoliopsida</taxon>
        <taxon>eudicotyledons</taxon>
        <taxon>Gunneridae</taxon>
        <taxon>Pentapetalae</taxon>
        <taxon>rosids</taxon>
        <taxon>fabids</taxon>
        <taxon>Malpighiales</taxon>
        <taxon>Euphorbiaceae</taxon>
        <taxon>Acalyphoideae</taxon>
        <taxon>Acalypheae</taxon>
        <taxon>Ricinus</taxon>
    </lineage>
</organism>